<reference evidence="10 11" key="1">
    <citation type="submission" date="2018-08" db="EMBL/GenBank/DDBJ databases">
        <title>Genomic Encyclopedia of Type Strains, Phase IV (KMG-IV): sequencing the most valuable type-strain genomes for metagenomic binning, comparative biology and taxonomic classification.</title>
        <authorList>
            <person name="Goeker M."/>
        </authorList>
    </citation>
    <scope>NUCLEOTIDE SEQUENCE [LARGE SCALE GENOMIC DNA]</scope>
    <source>
        <strain evidence="10 11">DSM 23923</strain>
    </source>
</reference>
<comment type="function">
    <text evidence="2 7">Synthesizes alpha-1,4-glucan chains using ADP-glucose.</text>
</comment>
<evidence type="ECO:0000259" key="8">
    <source>
        <dbReference type="Pfam" id="PF00534"/>
    </source>
</evidence>
<dbReference type="RefSeq" id="WP_116223833.1">
    <property type="nucleotide sequence ID" value="NZ_AP018437.1"/>
</dbReference>
<name>A0A347ZTX0_9CHLR</name>
<evidence type="ECO:0000256" key="7">
    <source>
        <dbReference type="HAMAP-Rule" id="MF_00484"/>
    </source>
</evidence>
<keyword evidence="4 7" id="KW-0328">Glycosyltransferase</keyword>
<comment type="similarity">
    <text evidence="3 7">Belongs to the glycosyltransferase 1 family. Bacterial/plant glycogen synthase subfamily.</text>
</comment>
<dbReference type="OrthoDB" id="9808590at2"/>
<dbReference type="UniPathway" id="UPA00164"/>
<feature type="domain" description="Starch synthase catalytic" evidence="9">
    <location>
        <begin position="10"/>
        <end position="250"/>
    </location>
</feature>
<evidence type="ECO:0000256" key="5">
    <source>
        <dbReference type="ARBA" id="ARBA00022679"/>
    </source>
</evidence>
<feature type="domain" description="Glycosyl transferase family 1" evidence="8">
    <location>
        <begin position="304"/>
        <end position="458"/>
    </location>
</feature>
<sequence>MTASRDNPLKVLFLASEADPFYKVGGLGDYAGSLPAALAAAANKSGQSLDIRVGLPFHQAINVDQSKFIKVTDLKVPKKKGSAKGSVFMHTHNGLPYYFIRRAGRAGGFSSVYSASPLQDARKYIFFSLASLELTRLLDWQPDIIHANDWHTAVSVYYLQHTLCQQPFFSRTRSLLVIHNLPFMGAGTGEVLDEFGIPPLPPTDSLPSWSLHFPLILGLQSADHITAVSPTYAEELKEEEFGNGLKDFFRQNEYRTSGILNGIDTHLWNPLQDTSLTRNFSAEDLESRKANKSALLELAGFDPQDKRPLLVAVTRLDIQKGTDLLIAAIPQLTDLDWNMIVLGTGDPNYEKTLLGLQTRYPDRLRAFLEFNAALSHQLYAGGDIFLMPSRYEPCGLSQMIAMRYGCIPVARSVGGLRDTIDDVSDETRTGYLFEEASPEAFGAALRKALQAYNDQGQWRRFQLRAMAQDFSWENSAERYLQLYQELLT</sequence>
<dbReference type="Gene3D" id="3.40.50.2000">
    <property type="entry name" value="Glycogen Phosphorylase B"/>
    <property type="match status" value="2"/>
</dbReference>
<dbReference type="Pfam" id="PF00534">
    <property type="entry name" value="Glycos_transf_1"/>
    <property type="match status" value="1"/>
</dbReference>
<dbReference type="EC" id="2.4.1.21" evidence="7"/>
<dbReference type="NCBIfam" id="TIGR02095">
    <property type="entry name" value="glgA"/>
    <property type="match status" value="1"/>
</dbReference>
<dbReference type="AlphaFoldDB" id="A0A347ZTX0"/>
<dbReference type="HAMAP" id="MF_00484">
    <property type="entry name" value="Glycogen_synth"/>
    <property type="match status" value="1"/>
</dbReference>
<dbReference type="InterPro" id="IPR013534">
    <property type="entry name" value="Starch_synth_cat_dom"/>
</dbReference>
<evidence type="ECO:0000256" key="3">
    <source>
        <dbReference type="ARBA" id="ARBA00010281"/>
    </source>
</evidence>
<keyword evidence="6 7" id="KW-0320">Glycogen biosynthesis</keyword>
<dbReference type="CDD" id="cd03791">
    <property type="entry name" value="GT5_Glycogen_synthase_DULL1-like"/>
    <property type="match status" value="1"/>
</dbReference>
<dbReference type="Pfam" id="PF08323">
    <property type="entry name" value="Glyco_transf_5"/>
    <property type="match status" value="1"/>
</dbReference>
<accession>A0A347ZTX0</accession>
<dbReference type="PANTHER" id="PTHR45825:SF11">
    <property type="entry name" value="ALPHA AMYLASE DOMAIN-CONTAINING PROTEIN"/>
    <property type="match status" value="1"/>
</dbReference>
<dbReference type="GO" id="GO:0009011">
    <property type="term" value="F:alpha-1,4-glucan glucosyltransferase (ADP-glucose donor) activity"/>
    <property type="evidence" value="ECO:0007669"/>
    <property type="project" value="UniProtKB-UniRule"/>
</dbReference>
<organism evidence="10 11">
    <name type="scientific">Pelolinea submarina</name>
    <dbReference type="NCBI Taxonomy" id="913107"/>
    <lineage>
        <taxon>Bacteria</taxon>
        <taxon>Bacillati</taxon>
        <taxon>Chloroflexota</taxon>
        <taxon>Anaerolineae</taxon>
        <taxon>Anaerolineales</taxon>
        <taxon>Anaerolineaceae</taxon>
        <taxon>Pelolinea</taxon>
    </lineage>
</organism>
<dbReference type="InterPro" id="IPR001296">
    <property type="entry name" value="Glyco_trans_1"/>
</dbReference>
<feature type="binding site" evidence="7">
    <location>
        <position position="23"/>
    </location>
    <ligand>
        <name>ADP-alpha-D-glucose</name>
        <dbReference type="ChEBI" id="CHEBI:57498"/>
    </ligand>
</feature>
<keyword evidence="11" id="KW-1185">Reference proteome</keyword>
<comment type="catalytic activity">
    <reaction evidence="1 7">
        <text>[(1-&gt;4)-alpha-D-glucosyl](n) + ADP-alpha-D-glucose = [(1-&gt;4)-alpha-D-glucosyl](n+1) + ADP + H(+)</text>
        <dbReference type="Rhea" id="RHEA:18189"/>
        <dbReference type="Rhea" id="RHEA-COMP:9584"/>
        <dbReference type="Rhea" id="RHEA-COMP:9587"/>
        <dbReference type="ChEBI" id="CHEBI:15378"/>
        <dbReference type="ChEBI" id="CHEBI:15444"/>
        <dbReference type="ChEBI" id="CHEBI:57498"/>
        <dbReference type="ChEBI" id="CHEBI:456216"/>
        <dbReference type="EC" id="2.4.1.21"/>
    </reaction>
</comment>
<dbReference type="PANTHER" id="PTHR45825">
    <property type="entry name" value="GRANULE-BOUND STARCH SYNTHASE 1, CHLOROPLASTIC/AMYLOPLASTIC"/>
    <property type="match status" value="1"/>
</dbReference>
<gene>
    <name evidence="7" type="primary">glgA</name>
    <name evidence="10" type="ORF">DFR64_0525</name>
</gene>
<comment type="caution">
    <text evidence="10">The sequence shown here is derived from an EMBL/GenBank/DDBJ whole genome shotgun (WGS) entry which is preliminary data.</text>
</comment>
<dbReference type="Proteomes" id="UP000256388">
    <property type="component" value="Unassembled WGS sequence"/>
</dbReference>
<dbReference type="SUPFAM" id="SSF53756">
    <property type="entry name" value="UDP-Glycosyltransferase/glycogen phosphorylase"/>
    <property type="match status" value="1"/>
</dbReference>
<evidence type="ECO:0000256" key="4">
    <source>
        <dbReference type="ARBA" id="ARBA00022676"/>
    </source>
</evidence>
<dbReference type="GO" id="GO:0004373">
    <property type="term" value="F:alpha-1,4-glucan glucosyltransferase (UDP-glucose donor) activity"/>
    <property type="evidence" value="ECO:0007669"/>
    <property type="project" value="InterPro"/>
</dbReference>
<dbReference type="GO" id="GO:0005978">
    <property type="term" value="P:glycogen biosynthetic process"/>
    <property type="evidence" value="ECO:0007669"/>
    <property type="project" value="UniProtKB-UniRule"/>
</dbReference>
<dbReference type="InterPro" id="IPR011835">
    <property type="entry name" value="GS/SS"/>
</dbReference>
<proteinExistence type="inferred from homology"/>
<protein>
    <recommendedName>
        <fullName evidence="7">Glycogen synthase</fullName>
        <ecNumber evidence="7">2.4.1.21</ecNumber>
    </recommendedName>
    <alternativeName>
        <fullName evidence="7">Starch [bacterial glycogen] synthase</fullName>
    </alternativeName>
</protein>
<evidence type="ECO:0000259" key="9">
    <source>
        <dbReference type="Pfam" id="PF08323"/>
    </source>
</evidence>
<keyword evidence="5 7" id="KW-0808">Transferase</keyword>
<comment type="pathway">
    <text evidence="7">Glycan biosynthesis; glycogen biosynthesis.</text>
</comment>
<evidence type="ECO:0000313" key="10">
    <source>
        <dbReference type="EMBL" id="REG10666.1"/>
    </source>
</evidence>
<dbReference type="EMBL" id="QUMS01000001">
    <property type="protein sequence ID" value="REG10666.1"/>
    <property type="molecule type" value="Genomic_DNA"/>
</dbReference>
<evidence type="ECO:0000256" key="1">
    <source>
        <dbReference type="ARBA" id="ARBA00001478"/>
    </source>
</evidence>
<evidence type="ECO:0000256" key="2">
    <source>
        <dbReference type="ARBA" id="ARBA00002764"/>
    </source>
</evidence>
<evidence type="ECO:0000313" key="11">
    <source>
        <dbReference type="Proteomes" id="UP000256388"/>
    </source>
</evidence>
<evidence type="ECO:0000256" key="6">
    <source>
        <dbReference type="ARBA" id="ARBA00023056"/>
    </source>
</evidence>